<name>A0A975BHF7_9BACT</name>
<sequence>MLKVKDIMTKDPVTVLPTTEIAHATKLLLEKRINGVPVMDENGALVGILCQSDLISQQKKLPIPSLFTFLDGLIPITSMKHLEKEVQKVTATTVEDIMSPNPTTVDTDTDIETVATLMVEKNFHTLPVTEGGELVGVVGKEDVLRTLMPGTEKSQ</sequence>
<evidence type="ECO:0000256" key="1">
    <source>
        <dbReference type="ARBA" id="ARBA00022737"/>
    </source>
</evidence>
<evidence type="ECO:0000259" key="3">
    <source>
        <dbReference type="PROSITE" id="PS51371"/>
    </source>
</evidence>
<evidence type="ECO:0000256" key="2">
    <source>
        <dbReference type="PROSITE-ProRule" id="PRU00703"/>
    </source>
</evidence>
<proteinExistence type="predicted"/>
<dbReference type="Pfam" id="PF00571">
    <property type="entry name" value="CBS"/>
    <property type="match status" value="2"/>
</dbReference>
<protein>
    <submittedName>
        <fullName evidence="4">CBS domain-containing protein</fullName>
    </submittedName>
</protein>
<dbReference type="PANTHER" id="PTHR48108">
    <property type="entry name" value="CBS DOMAIN-CONTAINING PROTEIN CBSX2, CHLOROPLASTIC"/>
    <property type="match status" value="1"/>
</dbReference>
<dbReference type="InterPro" id="IPR046342">
    <property type="entry name" value="CBS_dom_sf"/>
</dbReference>
<gene>
    <name evidence="4" type="ORF">dnm_015930</name>
</gene>
<keyword evidence="2" id="KW-0129">CBS domain</keyword>
<dbReference type="InterPro" id="IPR051462">
    <property type="entry name" value="CBS_domain-containing"/>
</dbReference>
<dbReference type="KEGG" id="dmm:dnm_015930"/>
<evidence type="ECO:0000313" key="5">
    <source>
        <dbReference type="Proteomes" id="UP000663722"/>
    </source>
</evidence>
<dbReference type="PROSITE" id="PS51371">
    <property type="entry name" value="CBS"/>
    <property type="match status" value="2"/>
</dbReference>
<dbReference type="EMBL" id="CP061800">
    <property type="protein sequence ID" value="QTA85582.1"/>
    <property type="molecule type" value="Genomic_DNA"/>
</dbReference>
<dbReference type="PANTHER" id="PTHR48108:SF26">
    <property type="entry name" value="CBS DOMAIN-CONTAINING PROTEIN DDB_G0289609"/>
    <property type="match status" value="1"/>
</dbReference>
<feature type="domain" description="CBS" evidence="3">
    <location>
        <begin position="98"/>
        <end position="154"/>
    </location>
</feature>
<dbReference type="Gene3D" id="3.10.580.10">
    <property type="entry name" value="CBS-domain"/>
    <property type="match status" value="1"/>
</dbReference>
<keyword evidence="5" id="KW-1185">Reference proteome</keyword>
<evidence type="ECO:0000313" key="4">
    <source>
        <dbReference type="EMBL" id="QTA85582.1"/>
    </source>
</evidence>
<feature type="domain" description="CBS" evidence="3">
    <location>
        <begin position="8"/>
        <end position="65"/>
    </location>
</feature>
<dbReference type="CDD" id="cd04586">
    <property type="entry name" value="CBS_pair_BON_assoc"/>
    <property type="match status" value="1"/>
</dbReference>
<reference evidence="4" key="1">
    <citation type="journal article" date="2021" name="Microb. Physiol.">
        <title>Proteogenomic Insights into the Physiology of Marine, Sulfate-Reducing, Filamentous Desulfonema limicola and Desulfonema magnum.</title>
        <authorList>
            <person name="Schnaars V."/>
            <person name="Wohlbrand L."/>
            <person name="Scheve S."/>
            <person name="Hinrichs C."/>
            <person name="Reinhardt R."/>
            <person name="Rabus R."/>
        </authorList>
    </citation>
    <scope>NUCLEOTIDE SEQUENCE</scope>
    <source>
        <strain evidence="4">4be13</strain>
    </source>
</reference>
<accession>A0A975BHF7</accession>
<organism evidence="4 5">
    <name type="scientific">Desulfonema magnum</name>
    <dbReference type="NCBI Taxonomy" id="45655"/>
    <lineage>
        <taxon>Bacteria</taxon>
        <taxon>Pseudomonadati</taxon>
        <taxon>Thermodesulfobacteriota</taxon>
        <taxon>Desulfobacteria</taxon>
        <taxon>Desulfobacterales</taxon>
        <taxon>Desulfococcaceae</taxon>
        <taxon>Desulfonema</taxon>
    </lineage>
</organism>
<dbReference type="AlphaFoldDB" id="A0A975BHF7"/>
<dbReference type="InterPro" id="IPR000644">
    <property type="entry name" value="CBS_dom"/>
</dbReference>
<dbReference type="SMART" id="SM00116">
    <property type="entry name" value="CBS"/>
    <property type="match status" value="2"/>
</dbReference>
<dbReference type="RefSeq" id="WP_207681581.1">
    <property type="nucleotide sequence ID" value="NZ_CP061800.1"/>
</dbReference>
<dbReference type="Proteomes" id="UP000663722">
    <property type="component" value="Chromosome"/>
</dbReference>
<keyword evidence="1" id="KW-0677">Repeat</keyword>
<dbReference type="SUPFAM" id="SSF54631">
    <property type="entry name" value="CBS-domain pair"/>
    <property type="match status" value="1"/>
</dbReference>